<dbReference type="AlphaFoldDB" id="A0AAD7NWC0"/>
<dbReference type="Proteomes" id="UP001215280">
    <property type="component" value="Unassembled WGS sequence"/>
</dbReference>
<feature type="compositionally biased region" description="Low complexity" evidence="1">
    <location>
        <begin position="248"/>
        <end position="270"/>
    </location>
</feature>
<evidence type="ECO:0000313" key="3">
    <source>
        <dbReference type="Proteomes" id="UP001215280"/>
    </source>
</evidence>
<reference evidence="2" key="1">
    <citation type="submission" date="2023-03" db="EMBL/GenBank/DDBJ databases">
        <title>Massive genome expansion in bonnet fungi (Mycena s.s.) driven by repeated elements and novel gene families across ecological guilds.</title>
        <authorList>
            <consortium name="Lawrence Berkeley National Laboratory"/>
            <person name="Harder C.B."/>
            <person name="Miyauchi S."/>
            <person name="Viragh M."/>
            <person name="Kuo A."/>
            <person name="Thoen E."/>
            <person name="Andreopoulos B."/>
            <person name="Lu D."/>
            <person name="Skrede I."/>
            <person name="Drula E."/>
            <person name="Henrissat B."/>
            <person name="Morin E."/>
            <person name="Kohler A."/>
            <person name="Barry K."/>
            <person name="LaButti K."/>
            <person name="Morin E."/>
            <person name="Salamov A."/>
            <person name="Lipzen A."/>
            <person name="Mereny Z."/>
            <person name="Hegedus B."/>
            <person name="Baldrian P."/>
            <person name="Stursova M."/>
            <person name="Weitz H."/>
            <person name="Taylor A."/>
            <person name="Grigoriev I.V."/>
            <person name="Nagy L.G."/>
            <person name="Martin F."/>
            <person name="Kauserud H."/>
        </authorList>
    </citation>
    <scope>NUCLEOTIDE SEQUENCE</scope>
    <source>
        <strain evidence="2">CBHHK188m</strain>
    </source>
</reference>
<proteinExistence type="predicted"/>
<evidence type="ECO:0000313" key="2">
    <source>
        <dbReference type="EMBL" id="KAJ7777688.1"/>
    </source>
</evidence>
<gene>
    <name evidence="2" type="ORF">DFH07DRAFT_951339</name>
</gene>
<evidence type="ECO:0000256" key="1">
    <source>
        <dbReference type="SAM" id="MobiDB-lite"/>
    </source>
</evidence>
<dbReference type="EMBL" id="JARJLG010000010">
    <property type="protein sequence ID" value="KAJ7777688.1"/>
    <property type="molecule type" value="Genomic_DNA"/>
</dbReference>
<sequence length="412" mass="42785">MDCQFVFGPNRSYFCSAGPAFAWSGNTLPAGLTRVLQERQHPQALDTPYDVALPMEQGTFALCWKTRGGEDWYEVSTDGFLGPNYARLARFIKSVATTGGHTTRTSFGPEEDIHNCMKIRRPTSVALGVQGSYIVLYNDGTVTFDLRGHYPLVEEMIRNTQEASRKRGVTYVALNPFIPGEFYAVYGDGSASWNFPAAWTADVTVVSREIKPVPLVNPVAVAYPGGAAAGGTAVVTVAQTVAVAPGGTAAAPEVTSPTSSGGTASGIAPSVGHPVGPQGASQGPGGTVPSIMSSVGHAVSPQVTGGTVSNITSSLGHAVTPQVTGGTLSNITQSMGHPIQAVAAEVVPALPPAYTMQAQVSPATSTSAPQQRPPPAAATPHAAHHKMTWQEGLSMGLQAAEGISKIIHIIEE</sequence>
<organism evidence="2 3">
    <name type="scientific">Mycena maculata</name>
    <dbReference type="NCBI Taxonomy" id="230809"/>
    <lineage>
        <taxon>Eukaryota</taxon>
        <taxon>Fungi</taxon>
        <taxon>Dikarya</taxon>
        <taxon>Basidiomycota</taxon>
        <taxon>Agaricomycotina</taxon>
        <taxon>Agaricomycetes</taxon>
        <taxon>Agaricomycetidae</taxon>
        <taxon>Agaricales</taxon>
        <taxon>Marasmiineae</taxon>
        <taxon>Mycenaceae</taxon>
        <taxon>Mycena</taxon>
    </lineage>
</organism>
<feature type="region of interest" description="Disordered" evidence="1">
    <location>
        <begin position="358"/>
        <end position="385"/>
    </location>
</feature>
<comment type="caution">
    <text evidence="2">The sequence shown here is derived from an EMBL/GenBank/DDBJ whole genome shotgun (WGS) entry which is preliminary data.</text>
</comment>
<keyword evidence="3" id="KW-1185">Reference proteome</keyword>
<feature type="region of interest" description="Disordered" evidence="1">
    <location>
        <begin position="248"/>
        <end position="285"/>
    </location>
</feature>
<name>A0AAD7NWC0_9AGAR</name>
<accession>A0AAD7NWC0</accession>
<protein>
    <submittedName>
        <fullName evidence="2">Uncharacterized protein</fullName>
    </submittedName>
</protein>